<protein>
    <submittedName>
        <fullName evidence="1">Uncharacterized protein</fullName>
    </submittedName>
</protein>
<dbReference type="AlphaFoldDB" id="A0A517XZ34"/>
<name>A0A517XZ34_9BACT</name>
<evidence type="ECO:0000313" key="1">
    <source>
        <dbReference type="EMBL" id="QDU22776.1"/>
    </source>
</evidence>
<dbReference type="KEGG" id="uli:ETAA1_47640"/>
<organism evidence="1 2">
    <name type="scientific">Urbifossiella limnaea</name>
    <dbReference type="NCBI Taxonomy" id="2528023"/>
    <lineage>
        <taxon>Bacteria</taxon>
        <taxon>Pseudomonadati</taxon>
        <taxon>Planctomycetota</taxon>
        <taxon>Planctomycetia</taxon>
        <taxon>Gemmatales</taxon>
        <taxon>Gemmataceae</taxon>
        <taxon>Urbifossiella</taxon>
    </lineage>
</organism>
<proteinExistence type="predicted"/>
<sequence length="912" mass="100712">MAFSPFNVFRRNQRAIFAVVTVFIMFTFVLSSGLGGGADFFDWFPRQFGGGGDRLCTIDGDRVNDRDVRELRLNRVMANRYMLLAATDVSGSLRRDAQEKLLDATPTLANPARAVLEGKDPQAMGMFQMLSGMMANAPNARQADKSLVAVIDAWLTVERHKAFSEQAGGTYFLNAPNRTVRDAIDFMLWERKATAMGIEFTDDDVKKLVRREFFEQFRNDIAVREYMTREYAGRFTPNAIWRALAAEFKVRAAQTALLGPVSESSERTATAAPIFTTPFDLFSYYKDKASPTEYRALAVPASSFASQVTGEPSDGDVQRLFNDRKDYEPDPSKEEFGFKEPRKVKIEWVAASGDEPYYKKAAADWISRTELFAKGGVATLTVPTPGVGPAGWAAAATAPMSLTEPLVQSLYQGKVTAHKQSLSFKWTEADRVSPVYLLDSSYTMWTNRAERTHENNLKKLPYYAAGPELAAMITGLGTTAIGGNSIVQPAAFHAQAVAHESRDRGISGGLLFLAGVPGPGLLGRVVVTEAAYRQTLPPPPPVEALRAELLTDLTDRKARELAVTDLRKLQTELVKLGNNGRPADKGAAARAYVAEFIKERGLKTGATPEGVSTWTVRDEPALAPLRDSQKAPPGFDPHGGMNVNFGQRFFTSIDPKRGVPVTASGLYLPEFYPEQIDPRMLTGKDPLYMAWRTDDQAARSIPLQTAKPRVVEAWRRSKGREDAKKVAEDYAARIRAVPGNAPAQFALLLADLQGELQGKFADPKAKQAVKLFKLDNVSPIQILNDVNGMARMFSLAGIPDLPFPTADMAKQLVDHRLDPVKTVLVIPDAAKDTYYVFVLTGRQERGVEEFRAHLYSPMGRGPVRELVLAGHARDAVIRARDSVMAMLRTEFKYEETDAQKAKLDERDKKGEE</sequence>
<dbReference type="EMBL" id="CP036273">
    <property type="protein sequence ID" value="QDU22776.1"/>
    <property type="molecule type" value="Genomic_DNA"/>
</dbReference>
<dbReference type="RefSeq" id="WP_145242789.1">
    <property type="nucleotide sequence ID" value="NZ_CP036273.1"/>
</dbReference>
<keyword evidence="2" id="KW-1185">Reference proteome</keyword>
<accession>A0A517XZ34</accession>
<reference evidence="1 2" key="1">
    <citation type="submission" date="2019-02" db="EMBL/GenBank/DDBJ databases">
        <title>Deep-cultivation of Planctomycetes and their phenomic and genomic characterization uncovers novel biology.</title>
        <authorList>
            <person name="Wiegand S."/>
            <person name="Jogler M."/>
            <person name="Boedeker C."/>
            <person name="Pinto D."/>
            <person name="Vollmers J."/>
            <person name="Rivas-Marin E."/>
            <person name="Kohn T."/>
            <person name="Peeters S.H."/>
            <person name="Heuer A."/>
            <person name="Rast P."/>
            <person name="Oberbeckmann S."/>
            <person name="Bunk B."/>
            <person name="Jeske O."/>
            <person name="Meyerdierks A."/>
            <person name="Storesund J.E."/>
            <person name="Kallscheuer N."/>
            <person name="Luecker S."/>
            <person name="Lage O.M."/>
            <person name="Pohl T."/>
            <person name="Merkel B.J."/>
            <person name="Hornburger P."/>
            <person name="Mueller R.-W."/>
            <person name="Bruemmer F."/>
            <person name="Labrenz M."/>
            <person name="Spormann A.M."/>
            <person name="Op den Camp H."/>
            <person name="Overmann J."/>
            <person name="Amann R."/>
            <person name="Jetten M.S.M."/>
            <person name="Mascher T."/>
            <person name="Medema M.H."/>
            <person name="Devos D.P."/>
            <person name="Kaster A.-K."/>
            <person name="Ovreas L."/>
            <person name="Rohde M."/>
            <person name="Galperin M.Y."/>
            <person name="Jogler C."/>
        </authorList>
    </citation>
    <scope>NUCLEOTIDE SEQUENCE [LARGE SCALE GENOMIC DNA]</scope>
    <source>
        <strain evidence="1 2">ETA_A1</strain>
    </source>
</reference>
<dbReference type="Proteomes" id="UP000319576">
    <property type="component" value="Chromosome"/>
</dbReference>
<evidence type="ECO:0000313" key="2">
    <source>
        <dbReference type="Proteomes" id="UP000319576"/>
    </source>
</evidence>
<gene>
    <name evidence="1" type="ORF">ETAA1_47640</name>
</gene>
<dbReference type="OrthoDB" id="225509at2"/>